<dbReference type="InterPro" id="IPR015655">
    <property type="entry name" value="PP2C"/>
</dbReference>
<organism evidence="12">
    <name type="scientific">Ursus maritimus</name>
    <name type="common">Polar bear</name>
    <name type="synonym">Thalarctos maritimus</name>
    <dbReference type="NCBI Taxonomy" id="29073"/>
    <lineage>
        <taxon>Eukaryota</taxon>
        <taxon>Metazoa</taxon>
        <taxon>Chordata</taxon>
        <taxon>Craniata</taxon>
        <taxon>Vertebrata</taxon>
        <taxon>Euteleostomi</taxon>
        <taxon>Mammalia</taxon>
        <taxon>Eutheria</taxon>
        <taxon>Laurasiatheria</taxon>
        <taxon>Carnivora</taxon>
        <taxon>Caniformia</taxon>
        <taxon>Ursidae</taxon>
        <taxon>Ursus</taxon>
    </lineage>
</organism>
<dbReference type="PANTHER" id="PTHR13832:SF803">
    <property type="entry name" value="PROTEIN PHOSPHATASE 1G"/>
    <property type="match status" value="1"/>
</dbReference>
<dbReference type="InterPro" id="IPR001932">
    <property type="entry name" value="PPM-type_phosphatase-like_dom"/>
</dbReference>
<proteinExistence type="inferred from homology"/>
<evidence type="ECO:0000256" key="7">
    <source>
        <dbReference type="ARBA" id="ARBA00022912"/>
    </source>
</evidence>
<keyword evidence="7 9" id="KW-0904">Protein phosphatase</keyword>
<comment type="similarity">
    <text evidence="2 9">Belongs to the PP2C family.</text>
</comment>
<evidence type="ECO:0000256" key="10">
    <source>
        <dbReference type="SAM" id="MobiDB-lite"/>
    </source>
</evidence>
<dbReference type="CDD" id="cd00143">
    <property type="entry name" value="PP2Cc"/>
    <property type="match status" value="1"/>
</dbReference>
<dbReference type="FunFam" id="3.60.40.10:FF:000081">
    <property type="entry name" value="protein phosphatase 1G isoform X2"/>
    <property type="match status" value="1"/>
</dbReference>
<dbReference type="Gene3D" id="3.60.40.10">
    <property type="entry name" value="PPM-type phosphatase domain"/>
    <property type="match status" value="1"/>
</dbReference>
<feature type="region of interest" description="Disordered" evidence="10">
    <location>
        <begin position="201"/>
        <end position="241"/>
    </location>
</feature>
<feature type="domain" description="PPM-type phosphatase" evidence="11">
    <location>
        <begin position="50"/>
        <end position="418"/>
    </location>
</feature>
<dbReference type="GO" id="GO:0004722">
    <property type="term" value="F:protein serine/threonine phosphatase activity"/>
    <property type="evidence" value="ECO:0007669"/>
    <property type="project" value="UniProtKB-EC"/>
</dbReference>
<dbReference type="GeneTree" id="ENSGT00940000158427"/>
<dbReference type="SMART" id="SM00332">
    <property type="entry name" value="PP2Cc"/>
    <property type="match status" value="1"/>
</dbReference>
<dbReference type="Pfam" id="PF00481">
    <property type="entry name" value="PP2C"/>
    <property type="match status" value="2"/>
</dbReference>
<keyword evidence="5 9" id="KW-0378">Hydrolase</keyword>
<feature type="compositionally biased region" description="Acidic residues" evidence="10">
    <location>
        <begin position="204"/>
        <end position="225"/>
    </location>
</feature>
<evidence type="ECO:0000313" key="12">
    <source>
        <dbReference type="Ensembl" id="ENSUMAP00000027982"/>
    </source>
</evidence>
<dbReference type="InterPro" id="IPR036457">
    <property type="entry name" value="PPM-type-like_dom_sf"/>
</dbReference>
<dbReference type="FunFam" id="3.60.40.10:FF:000023">
    <property type="entry name" value="Protein phosphatase, Mg2+/Mn2+-dependent, 1G"/>
    <property type="match status" value="1"/>
</dbReference>
<name>A0A452V3E4_URSMA</name>
<evidence type="ECO:0000256" key="8">
    <source>
        <dbReference type="ARBA" id="ARBA00023211"/>
    </source>
</evidence>
<evidence type="ECO:0000256" key="4">
    <source>
        <dbReference type="ARBA" id="ARBA00022723"/>
    </source>
</evidence>
<reference evidence="12" key="1">
    <citation type="submission" date="2019-03" db="UniProtKB">
        <authorList>
            <consortium name="Ensembl"/>
        </authorList>
    </citation>
    <scope>IDENTIFICATION</scope>
</reference>
<comment type="cofactor">
    <cofactor evidence="1">
        <name>Mn(2+)</name>
        <dbReference type="ChEBI" id="CHEBI:29035"/>
    </cofactor>
</comment>
<protein>
    <recommendedName>
        <fullName evidence="3">protein-serine/threonine phosphatase</fullName>
        <ecNumber evidence="3">3.1.3.16</ecNumber>
    </recommendedName>
</protein>
<keyword evidence="4" id="KW-0479">Metal-binding</keyword>
<evidence type="ECO:0000256" key="9">
    <source>
        <dbReference type="RuleBase" id="RU003465"/>
    </source>
</evidence>
<dbReference type="AlphaFoldDB" id="A0A452V3E4"/>
<evidence type="ECO:0000256" key="1">
    <source>
        <dbReference type="ARBA" id="ARBA00001936"/>
    </source>
</evidence>
<dbReference type="Ensembl" id="ENSUMAT00000033102.1">
    <property type="protein sequence ID" value="ENSUMAP00000027982.1"/>
    <property type="gene ID" value="ENSUMAG00000020319.1"/>
</dbReference>
<sequence length="459" mass="50221">MGLEVTLKILYSGSSHSCHKSKRSGLEFQQPNILPSGLRSPRLRLLDCRGSDLIHLSPFHPPPLLSDAHNCIPELDSETAMFSVYDGHGGEEVALYCAKYLPDIIKDQKAYKEGKLQKALEDAFLAIDAKLTTEEVIKELAQIAGRPTEDEDEKEKVADEDDVVSFIALRICVQSGPLGSEYELGGGGQGVIPVSAAWDHPSEAENEEDEDDTEEAEEDEEEEEMMVPGMEGKEEPGSDSGTTAVVALIRGKQLIVANAGDSRCVVSEAGKALDMSYDHKPEDEVELARIKNAGGKVTMDGRVNGGLNLSRAIGDHFYKRNKNLPPEEQMISALPDIKVLTLTDDHEFMVIACDGIWNVMSSQEVIDFIQSKISQRDENGELRLLSSIVEELLDQCLAPDTSGDGTGCDNMTCIIICFKPRNTAELQPESGKRKLEEVLSSEGAEENGNSDNKKKAKRD</sequence>
<dbReference type="OMA" id="GWHMFAV"/>
<keyword evidence="8" id="KW-0464">Manganese</keyword>
<dbReference type="GO" id="GO:0005654">
    <property type="term" value="C:nucleoplasm"/>
    <property type="evidence" value="ECO:0007669"/>
    <property type="project" value="TreeGrafter"/>
</dbReference>
<accession>A0A452V3E4</accession>
<gene>
    <name evidence="12" type="primary">PPM1G</name>
</gene>
<evidence type="ECO:0000256" key="2">
    <source>
        <dbReference type="ARBA" id="ARBA00006702"/>
    </source>
</evidence>
<evidence type="ECO:0000256" key="3">
    <source>
        <dbReference type="ARBA" id="ARBA00013081"/>
    </source>
</evidence>
<evidence type="ECO:0000256" key="6">
    <source>
        <dbReference type="ARBA" id="ARBA00022842"/>
    </source>
</evidence>
<evidence type="ECO:0000256" key="5">
    <source>
        <dbReference type="ARBA" id="ARBA00022801"/>
    </source>
</evidence>
<dbReference type="EC" id="3.1.3.16" evidence="3"/>
<dbReference type="InterPro" id="IPR000222">
    <property type="entry name" value="PP2C_BS"/>
</dbReference>
<keyword evidence="6" id="KW-0460">Magnesium</keyword>
<dbReference type="GO" id="GO:0046872">
    <property type="term" value="F:metal ion binding"/>
    <property type="evidence" value="ECO:0007669"/>
    <property type="project" value="UniProtKB-KW"/>
</dbReference>
<dbReference type="SUPFAM" id="SSF81606">
    <property type="entry name" value="PP2C-like"/>
    <property type="match status" value="1"/>
</dbReference>
<dbReference type="PROSITE" id="PS01032">
    <property type="entry name" value="PPM_1"/>
    <property type="match status" value="1"/>
</dbReference>
<feature type="region of interest" description="Disordered" evidence="10">
    <location>
        <begin position="428"/>
        <end position="459"/>
    </location>
</feature>
<dbReference type="PANTHER" id="PTHR13832">
    <property type="entry name" value="PROTEIN PHOSPHATASE 2C"/>
    <property type="match status" value="1"/>
</dbReference>
<dbReference type="PROSITE" id="PS51746">
    <property type="entry name" value="PPM_2"/>
    <property type="match status" value="1"/>
</dbReference>
<evidence type="ECO:0000259" key="11">
    <source>
        <dbReference type="PROSITE" id="PS51746"/>
    </source>
</evidence>